<evidence type="ECO:0000313" key="2">
    <source>
        <dbReference type="Proteomes" id="UP000703893"/>
    </source>
</evidence>
<evidence type="ECO:0000313" key="1">
    <source>
        <dbReference type="EMBL" id="MBM3275956.1"/>
    </source>
</evidence>
<comment type="caution">
    <text evidence="1">The sequence shown here is derived from an EMBL/GenBank/DDBJ whole genome shotgun (WGS) entry which is preliminary data.</text>
</comment>
<protein>
    <submittedName>
        <fullName evidence="1">Uncharacterized protein</fullName>
    </submittedName>
</protein>
<sequence length="72" mass="7614">MALEHQEAALGINLDLITLAGRAESSLPVVPSAVMPSALTSWLPVERLCAHRRLSLPKSDLGCGRDSFSGIS</sequence>
<name>A0A937X9B6_9BACT</name>
<dbReference type="Proteomes" id="UP000703893">
    <property type="component" value="Unassembled WGS sequence"/>
</dbReference>
<dbReference type="AlphaFoldDB" id="A0A937X9B6"/>
<reference evidence="1 2" key="1">
    <citation type="submission" date="2019-03" db="EMBL/GenBank/DDBJ databases">
        <title>Lake Tanganyika Metagenome-Assembled Genomes (MAGs).</title>
        <authorList>
            <person name="Tran P."/>
        </authorList>
    </citation>
    <scope>NUCLEOTIDE SEQUENCE [LARGE SCALE GENOMIC DNA]</scope>
    <source>
        <strain evidence="1">K_DeepCast_65m_m2_236</strain>
    </source>
</reference>
<gene>
    <name evidence="1" type="ORF">FJZ00_12450</name>
</gene>
<dbReference type="EMBL" id="VGJX01000795">
    <property type="protein sequence ID" value="MBM3275956.1"/>
    <property type="molecule type" value="Genomic_DNA"/>
</dbReference>
<organism evidence="1 2">
    <name type="scientific">Candidatus Tanganyikabacteria bacterium</name>
    <dbReference type="NCBI Taxonomy" id="2961651"/>
    <lineage>
        <taxon>Bacteria</taxon>
        <taxon>Bacillati</taxon>
        <taxon>Candidatus Sericytochromatia</taxon>
        <taxon>Candidatus Tanganyikabacteria</taxon>
    </lineage>
</organism>
<accession>A0A937X9B6</accession>
<proteinExistence type="predicted"/>